<keyword evidence="1" id="KW-0812">Transmembrane</keyword>
<accession>A0ABQ1NW85</accession>
<organism evidence="2 3">
    <name type="scientific">Enterococcus wangshanyuanii</name>
    <dbReference type="NCBI Taxonomy" id="2005703"/>
    <lineage>
        <taxon>Bacteria</taxon>
        <taxon>Bacillati</taxon>
        <taxon>Bacillota</taxon>
        <taxon>Bacilli</taxon>
        <taxon>Lactobacillales</taxon>
        <taxon>Enterococcaceae</taxon>
        <taxon>Enterococcus</taxon>
    </lineage>
</organism>
<sequence>MTTYFVMIFLVIVSFGAGVNLAFNIERKLMTKIFEKLEQHLDDCSDATSDLIKVYKDNEYIRGSYGAVIGIKKYVLDIKEIYLDGKG</sequence>
<dbReference type="Proteomes" id="UP000630615">
    <property type="component" value="Unassembled WGS sequence"/>
</dbReference>
<keyword evidence="1" id="KW-0472">Membrane</keyword>
<reference evidence="3" key="1">
    <citation type="journal article" date="2019" name="Int. J. Syst. Evol. Microbiol.">
        <title>The Global Catalogue of Microorganisms (GCM) 10K type strain sequencing project: providing services to taxonomists for standard genome sequencing and annotation.</title>
        <authorList>
            <consortium name="The Broad Institute Genomics Platform"/>
            <consortium name="The Broad Institute Genome Sequencing Center for Infectious Disease"/>
            <person name="Wu L."/>
            <person name="Ma J."/>
        </authorList>
    </citation>
    <scope>NUCLEOTIDE SEQUENCE [LARGE SCALE GENOMIC DNA]</scope>
    <source>
        <strain evidence="3">CGMCC 1.15942</strain>
    </source>
</reference>
<keyword evidence="3" id="KW-1185">Reference proteome</keyword>
<proteinExistence type="predicted"/>
<dbReference type="RefSeq" id="WP_088269080.1">
    <property type="nucleotide sequence ID" value="NZ_BMKI01000002.1"/>
</dbReference>
<evidence type="ECO:0000256" key="1">
    <source>
        <dbReference type="SAM" id="Phobius"/>
    </source>
</evidence>
<name>A0ABQ1NW85_9ENTE</name>
<keyword evidence="1" id="KW-1133">Transmembrane helix</keyword>
<feature type="transmembrane region" description="Helical" evidence="1">
    <location>
        <begin position="6"/>
        <end position="23"/>
    </location>
</feature>
<comment type="caution">
    <text evidence="2">The sequence shown here is derived from an EMBL/GenBank/DDBJ whole genome shotgun (WGS) entry which is preliminary data.</text>
</comment>
<dbReference type="EMBL" id="BMKI01000002">
    <property type="protein sequence ID" value="GGC84362.1"/>
    <property type="molecule type" value="Genomic_DNA"/>
</dbReference>
<evidence type="ECO:0000313" key="3">
    <source>
        <dbReference type="Proteomes" id="UP000630615"/>
    </source>
</evidence>
<gene>
    <name evidence="2" type="ORF">GCM10011573_12500</name>
</gene>
<evidence type="ECO:0000313" key="2">
    <source>
        <dbReference type="EMBL" id="GGC84362.1"/>
    </source>
</evidence>
<protein>
    <submittedName>
        <fullName evidence="2">Uncharacterized protein</fullName>
    </submittedName>
</protein>